<keyword evidence="2" id="KW-1185">Reference proteome</keyword>
<dbReference type="PANTHER" id="PTHR48098">
    <property type="entry name" value="ENTEROCHELIN ESTERASE-RELATED"/>
    <property type="match status" value="1"/>
</dbReference>
<reference evidence="2" key="1">
    <citation type="journal article" date="2019" name="Int. J. Syst. Evol. Microbiol.">
        <title>The Global Catalogue of Microorganisms (GCM) 10K type strain sequencing project: providing services to taxonomists for standard genome sequencing and annotation.</title>
        <authorList>
            <consortium name="The Broad Institute Genomics Platform"/>
            <consortium name="The Broad Institute Genome Sequencing Center for Infectious Disease"/>
            <person name="Wu L."/>
            <person name="Ma J."/>
        </authorList>
    </citation>
    <scope>NUCLEOTIDE SEQUENCE [LARGE SCALE GENOMIC DNA]</scope>
    <source>
        <strain evidence="2">CCUG 56029</strain>
    </source>
</reference>
<sequence>MAHLRFLIPALPAGTPDGTLFLTGEHRGWSSDPEGWTFEQNGEGAMLDAEVPAGTLLGVKVRLRRPDGEVLEEGDPWGGRAPAHTLTVLEEGGVFPLDLQGWQAPDDMPARPSRSAPPREEWTLPAPWGEQTVRLWWPSGHDGRELPLLILHDGQNVFDEAPTFSGQSWQAGEAAQALADAGHPCLIAALSVNAERSRRYVPFPIDLNAYDPGADEYLDWIGAELLPALEQSFGRVAPSRRAMAGSSFGGLVTLYAGLRNPGGFGTLGVLSPAVWPDDFAVRRWMEGRAAPLTRVWLDMGDHEAHTVGQAAEMVRLTHDLAEQLRLLVREVHVTIGEGHWHDEAAWAARFPAFLAWWLRGLNGPARLGHDASPVEADPVDLGLRP</sequence>
<dbReference type="Pfam" id="PF00756">
    <property type="entry name" value="Esterase"/>
    <property type="match status" value="1"/>
</dbReference>
<accession>A0ABV8XPM0</accession>
<dbReference type="EMBL" id="JBHSEH010000009">
    <property type="protein sequence ID" value="MFC4426577.1"/>
    <property type="molecule type" value="Genomic_DNA"/>
</dbReference>
<evidence type="ECO:0000313" key="2">
    <source>
        <dbReference type="Proteomes" id="UP001595998"/>
    </source>
</evidence>
<keyword evidence="1" id="KW-0378">Hydrolase</keyword>
<dbReference type="InterPro" id="IPR029058">
    <property type="entry name" value="AB_hydrolase_fold"/>
</dbReference>
<dbReference type="InterPro" id="IPR000801">
    <property type="entry name" value="Esterase-like"/>
</dbReference>
<protein>
    <submittedName>
        <fullName evidence="1">Alpha/beta hydrolase</fullName>
    </submittedName>
</protein>
<dbReference type="RefSeq" id="WP_380039180.1">
    <property type="nucleotide sequence ID" value="NZ_JBHSEH010000009.1"/>
</dbReference>
<organism evidence="1 2">
    <name type="scientific">Deinococcus navajonensis</name>
    <dbReference type="NCBI Taxonomy" id="309884"/>
    <lineage>
        <taxon>Bacteria</taxon>
        <taxon>Thermotogati</taxon>
        <taxon>Deinococcota</taxon>
        <taxon>Deinococci</taxon>
        <taxon>Deinococcales</taxon>
        <taxon>Deinococcaceae</taxon>
        <taxon>Deinococcus</taxon>
    </lineage>
</organism>
<dbReference type="Gene3D" id="3.40.50.1820">
    <property type="entry name" value="alpha/beta hydrolase"/>
    <property type="match status" value="1"/>
</dbReference>
<comment type="caution">
    <text evidence="1">The sequence shown here is derived from an EMBL/GenBank/DDBJ whole genome shotgun (WGS) entry which is preliminary data.</text>
</comment>
<name>A0ABV8XPM0_9DEIO</name>
<dbReference type="InterPro" id="IPR050583">
    <property type="entry name" value="Mycobacterial_A85_antigen"/>
</dbReference>
<dbReference type="PANTHER" id="PTHR48098:SF6">
    <property type="entry name" value="FERRI-BACILLIBACTIN ESTERASE BESA"/>
    <property type="match status" value="1"/>
</dbReference>
<gene>
    <name evidence="1" type="ORF">ACFOZ9_10155</name>
</gene>
<dbReference type="GO" id="GO:0016787">
    <property type="term" value="F:hydrolase activity"/>
    <property type="evidence" value="ECO:0007669"/>
    <property type="project" value="UniProtKB-KW"/>
</dbReference>
<proteinExistence type="predicted"/>
<dbReference type="SUPFAM" id="SSF53474">
    <property type="entry name" value="alpha/beta-Hydrolases"/>
    <property type="match status" value="1"/>
</dbReference>
<dbReference type="Proteomes" id="UP001595998">
    <property type="component" value="Unassembled WGS sequence"/>
</dbReference>
<evidence type="ECO:0000313" key="1">
    <source>
        <dbReference type="EMBL" id="MFC4426577.1"/>
    </source>
</evidence>